<dbReference type="PANTHER" id="PTHR43047:SF72">
    <property type="entry name" value="OSMOSENSING HISTIDINE PROTEIN KINASE SLN1"/>
    <property type="match status" value="1"/>
</dbReference>
<reference evidence="10" key="1">
    <citation type="submission" date="2020-10" db="EMBL/GenBank/DDBJ databases">
        <authorList>
            <person name="Gilroy R."/>
        </authorList>
    </citation>
    <scope>NUCLEOTIDE SEQUENCE</scope>
    <source>
        <strain evidence="10">B3-4054</strain>
    </source>
</reference>
<dbReference type="SUPFAM" id="SSF47384">
    <property type="entry name" value="Homodimeric domain of signal transducing histidine kinase"/>
    <property type="match status" value="1"/>
</dbReference>
<proteinExistence type="predicted"/>
<dbReference type="SUPFAM" id="SSF52172">
    <property type="entry name" value="CheY-like"/>
    <property type="match status" value="1"/>
</dbReference>
<dbReference type="Pfam" id="PF02518">
    <property type="entry name" value="HATPase_c"/>
    <property type="match status" value="1"/>
</dbReference>
<sequence length="653" mass="73689">MDGRENRKAMHLLMLSCYSLFTVILIAETVVLKWEIAAVPPMLFGMAVCWTLYIIRSDFVTSQMLLCFALVMLEFFYFGIHQHSVLNLTAVMIFCIIICSVAMENNRLVSVCIVVYAFTAGYNLLFHARAGESPFFTRPIWIFQMLIHFAVVYISGKVMKIKNERQKRQRENTDRKILELVAVNRRMDDFLTNVSHELRTPVNVITGISTVMLENESTEKKRKDLFAVRMAGQRLFDRIEDILDYTEIDTGRIKVNNEDYMISSLVNDLIENERVVSQDSGLEIVFDIDPGLPFVISGDERKIRKVMHHLLSNAVKFTKEGGVYVRISFLPRDYGINLCITVCDTGPGLAEADAAKVYKRFYQTEQGQNRTAGGLGLGLFIVHGLVRAMEGFVRFSASPGEGTTVSVSIPQRVSDKVPLVSVMDKPSLVIAVFITMEGYLPAVKNFYNEMIFHMVQGLDIPIHRVFNQDELQRLLSMYHVTHLFTSDEEYAVYGEFFERIDPAVEVVVVAGSGFSLPPASRARIVRKPFGCLSIINILNSRTPDTQANPDKKRMVCPGVRVLVVDDEPMNLMVAEGIFNGYQMQVTLADSGAKALTLCAKQDFDLVFLDYMMPDMDGAETLKRMRKIYSVSNRSPKIVAFTANAVSGAREMLL</sequence>
<accession>A0A9D9HHT9</accession>
<reference evidence="10" key="2">
    <citation type="journal article" date="2021" name="PeerJ">
        <title>Extensive microbial diversity within the chicken gut microbiome revealed by metagenomics and culture.</title>
        <authorList>
            <person name="Gilroy R."/>
            <person name="Ravi A."/>
            <person name="Getino M."/>
            <person name="Pursley I."/>
            <person name="Horton D.L."/>
            <person name="Alikhan N.F."/>
            <person name="Baker D."/>
            <person name="Gharbi K."/>
            <person name="Hall N."/>
            <person name="Watson M."/>
            <person name="Adriaenssens E.M."/>
            <person name="Foster-Nyarko E."/>
            <person name="Jarju S."/>
            <person name="Secka A."/>
            <person name="Antonio M."/>
            <person name="Oren A."/>
            <person name="Chaudhuri R.R."/>
            <person name="La Ragione R."/>
            <person name="Hildebrand F."/>
            <person name="Pallen M.J."/>
        </authorList>
    </citation>
    <scope>NUCLEOTIDE SEQUENCE</scope>
    <source>
        <strain evidence="10">B3-4054</strain>
    </source>
</reference>
<dbReference type="InterPro" id="IPR004358">
    <property type="entry name" value="Sig_transdc_His_kin-like_C"/>
</dbReference>
<protein>
    <recommendedName>
        <fullName evidence="2">histidine kinase</fullName>
        <ecNumber evidence="2">2.7.13.3</ecNumber>
    </recommendedName>
</protein>
<dbReference type="GO" id="GO:0005886">
    <property type="term" value="C:plasma membrane"/>
    <property type="evidence" value="ECO:0007669"/>
    <property type="project" value="TreeGrafter"/>
</dbReference>
<evidence type="ECO:0000259" key="8">
    <source>
        <dbReference type="PROSITE" id="PS50109"/>
    </source>
</evidence>
<dbReference type="Gene3D" id="3.40.50.2300">
    <property type="match status" value="1"/>
</dbReference>
<dbReference type="AlphaFoldDB" id="A0A9D9HHT9"/>
<comment type="catalytic activity">
    <reaction evidence="1">
        <text>ATP + protein L-histidine = ADP + protein N-phospho-L-histidine.</text>
        <dbReference type="EC" id="2.7.13.3"/>
    </reaction>
</comment>
<gene>
    <name evidence="10" type="ORF">IAA96_08970</name>
</gene>
<dbReference type="SUPFAM" id="SSF55874">
    <property type="entry name" value="ATPase domain of HSP90 chaperone/DNA topoisomerase II/histidine kinase"/>
    <property type="match status" value="1"/>
</dbReference>
<dbReference type="PROSITE" id="PS50110">
    <property type="entry name" value="RESPONSE_REGULATORY"/>
    <property type="match status" value="1"/>
</dbReference>
<dbReference type="GO" id="GO:0009927">
    <property type="term" value="F:histidine phosphotransfer kinase activity"/>
    <property type="evidence" value="ECO:0007669"/>
    <property type="project" value="TreeGrafter"/>
</dbReference>
<evidence type="ECO:0000256" key="5">
    <source>
        <dbReference type="ARBA" id="ARBA00022777"/>
    </source>
</evidence>
<dbReference type="InterPro" id="IPR036890">
    <property type="entry name" value="HATPase_C_sf"/>
</dbReference>
<feature type="modified residue" description="4-aspartylphosphate" evidence="6">
    <location>
        <position position="609"/>
    </location>
</feature>
<evidence type="ECO:0000313" key="11">
    <source>
        <dbReference type="Proteomes" id="UP000823616"/>
    </source>
</evidence>
<dbReference type="CDD" id="cd00082">
    <property type="entry name" value="HisKA"/>
    <property type="match status" value="1"/>
</dbReference>
<feature type="transmembrane region" description="Helical" evidence="7">
    <location>
        <begin position="108"/>
        <end position="128"/>
    </location>
</feature>
<comment type="caution">
    <text evidence="10">The sequence shown here is derived from an EMBL/GenBank/DDBJ whole genome shotgun (WGS) entry which is preliminary data.</text>
</comment>
<feature type="transmembrane region" description="Helical" evidence="7">
    <location>
        <begin position="62"/>
        <end position="80"/>
    </location>
</feature>
<keyword evidence="7" id="KW-0472">Membrane</keyword>
<dbReference type="EMBL" id="JADIMS010000166">
    <property type="protein sequence ID" value="MBO8451218.1"/>
    <property type="molecule type" value="Genomic_DNA"/>
</dbReference>
<dbReference type="SMART" id="SM00388">
    <property type="entry name" value="HisKA"/>
    <property type="match status" value="1"/>
</dbReference>
<dbReference type="Pfam" id="PF00512">
    <property type="entry name" value="HisKA"/>
    <property type="match status" value="1"/>
</dbReference>
<keyword evidence="4" id="KW-0808">Transferase</keyword>
<dbReference type="GO" id="GO:0000155">
    <property type="term" value="F:phosphorelay sensor kinase activity"/>
    <property type="evidence" value="ECO:0007669"/>
    <property type="project" value="InterPro"/>
</dbReference>
<dbReference type="InterPro" id="IPR005467">
    <property type="entry name" value="His_kinase_dom"/>
</dbReference>
<evidence type="ECO:0000256" key="3">
    <source>
        <dbReference type="ARBA" id="ARBA00022553"/>
    </source>
</evidence>
<dbReference type="PANTHER" id="PTHR43047">
    <property type="entry name" value="TWO-COMPONENT HISTIDINE PROTEIN KINASE"/>
    <property type="match status" value="1"/>
</dbReference>
<feature type="domain" description="Response regulatory" evidence="9">
    <location>
        <begin position="560"/>
        <end position="653"/>
    </location>
</feature>
<feature type="transmembrane region" description="Helical" evidence="7">
    <location>
        <begin position="12"/>
        <end position="32"/>
    </location>
</feature>
<evidence type="ECO:0000259" key="9">
    <source>
        <dbReference type="PROSITE" id="PS50110"/>
    </source>
</evidence>
<dbReference type="SMART" id="SM00387">
    <property type="entry name" value="HATPase_c"/>
    <property type="match status" value="1"/>
</dbReference>
<keyword evidence="3 6" id="KW-0597">Phosphoprotein</keyword>
<dbReference type="Pfam" id="PF00072">
    <property type="entry name" value="Response_reg"/>
    <property type="match status" value="1"/>
</dbReference>
<dbReference type="Gene3D" id="3.30.565.10">
    <property type="entry name" value="Histidine kinase-like ATPase, C-terminal domain"/>
    <property type="match status" value="1"/>
</dbReference>
<name>A0A9D9HHT9_9SPIR</name>
<dbReference type="InterPro" id="IPR001789">
    <property type="entry name" value="Sig_transdc_resp-reg_receiver"/>
</dbReference>
<dbReference type="Proteomes" id="UP000823616">
    <property type="component" value="Unassembled WGS sequence"/>
</dbReference>
<dbReference type="PRINTS" id="PR00344">
    <property type="entry name" value="BCTRLSENSOR"/>
</dbReference>
<organism evidence="10 11">
    <name type="scientific">Candidatus Avitreponema avistercoris</name>
    <dbReference type="NCBI Taxonomy" id="2840705"/>
    <lineage>
        <taxon>Bacteria</taxon>
        <taxon>Pseudomonadati</taxon>
        <taxon>Spirochaetota</taxon>
        <taxon>Spirochaetia</taxon>
        <taxon>Spirochaetales</taxon>
        <taxon>Candidatus Avitreponema</taxon>
    </lineage>
</organism>
<dbReference type="EC" id="2.7.13.3" evidence="2"/>
<evidence type="ECO:0000313" key="10">
    <source>
        <dbReference type="EMBL" id="MBO8451218.1"/>
    </source>
</evidence>
<keyword evidence="7" id="KW-1133">Transmembrane helix</keyword>
<keyword evidence="7" id="KW-0812">Transmembrane</keyword>
<feature type="transmembrane region" description="Helical" evidence="7">
    <location>
        <begin position="86"/>
        <end position="103"/>
    </location>
</feature>
<evidence type="ECO:0000256" key="7">
    <source>
        <dbReference type="SAM" id="Phobius"/>
    </source>
</evidence>
<dbReference type="Gene3D" id="1.10.287.130">
    <property type="match status" value="1"/>
</dbReference>
<evidence type="ECO:0000256" key="2">
    <source>
        <dbReference type="ARBA" id="ARBA00012438"/>
    </source>
</evidence>
<dbReference type="InterPro" id="IPR011006">
    <property type="entry name" value="CheY-like_superfamily"/>
</dbReference>
<feature type="domain" description="Histidine kinase" evidence="8">
    <location>
        <begin position="193"/>
        <end position="413"/>
    </location>
</feature>
<dbReference type="CDD" id="cd17546">
    <property type="entry name" value="REC_hyHK_CKI1_RcsC-like"/>
    <property type="match status" value="1"/>
</dbReference>
<feature type="transmembrane region" description="Helical" evidence="7">
    <location>
        <begin position="38"/>
        <end position="55"/>
    </location>
</feature>
<dbReference type="InterPro" id="IPR003661">
    <property type="entry name" value="HisK_dim/P_dom"/>
</dbReference>
<evidence type="ECO:0000256" key="1">
    <source>
        <dbReference type="ARBA" id="ARBA00000085"/>
    </source>
</evidence>
<dbReference type="InterPro" id="IPR036097">
    <property type="entry name" value="HisK_dim/P_sf"/>
</dbReference>
<feature type="transmembrane region" description="Helical" evidence="7">
    <location>
        <begin position="140"/>
        <end position="159"/>
    </location>
</feature>
<dbReference type="SMART" id="SM00448">
    <property type="entry name" value="REC"/>
    <property type="match status" value="1"/>
</dbReference>
<evidence type="ECO:0000256" key="4">
    <source>
        <dbReference type="ARBA" id="ARBA00022679"/>
    </source>
</evidence>
<evidence type="ECO:0000256" key="6">
    <source>
        <dbReference type="PROSITE-ProRule" id="PRU00169"/>
    </source>
</evidence>
<dbReference type="PROSITE" id="PS50109">
    <property type="entry name" value="HIS_KIN"/>
    <property type="match status" value="1"/>
</dbReference>
<keyword evidence="5" id="KW-0418">Kinase</keyword>
<dbReference type="InterPro" id="IPR003594">
    <property type="entry name" value="HATPase_dom"/>
</dbReference>